<organism evidence="1">
    <name type="scientific">Acerihabitans sp. KWT182</name>
    <dbReference type="NCBI Taxonomy" id="3157919"/>
    <lineage>
        <taxon>Bacteria</taxon>
        <taxon>Pseudomonadati</taxon>
        <taxon>Pseudomonadota</taxon>
        <taxon>Gammaproteobacteria</taxon>
        <taxon>Enterobacterales</taxon>
        <taxon>Pectobacteriaceae</taxon>
        <taxon>Acerihabitans</taxon>
    </lineage>
</organism>
<dbReference type="EMBL" id="CP157947">
    <property type="protein sequence ID" value="XBS69526.1"/>
    <property type="molecule type" value="Genomic_DNA"/>
</dbReference>
<evidence type="ECO:0000313" key="1">
    <source>
        <dbReference type="EMBL" id="XBS69526.1"/>
    </source>
</evidence>
<protein>
    <recommendedName>
        <fullName evidence="2">Transglutaminase-like domain-containing protein</fullName>
    </recommendedName>
</protein>
<sequence>MLKLNATGMLSEYDGRKPDALKIFDAGIISVRLAGQICIQRQDIFEYTGPVEVKVVKYNGRIRLLELVLKRIHALYKGSPFKSTNKIRSYQNTDDYRETGRRLSVIRDSSKPLEHQLRQSILLGTGNCSEMAYVALALCQKFKLNPLLLVYESKQGFTHVVCGVDVNGSRYILDPWANILCEEKKFLGPCWHPN</sequence>
<accession>A0AAU7QBB9</accession>
<reference evidence="1" key="1">
    <citation type="submission" date="2024-06" db="EMBL/GenBank/DDBJ databases">
        <authorList>
            <person name="Coelho C."/>
            <person name="Bento M."/>
            <person name="Garcia E."/>
            <person name="Camelo A."/>
            <person name="Brandao I."/>
            <person name="Espirito Santo C."/>
            <person name="Trovao J."/>
            <person name="Verissimo A."/>
            <person name="Costa J."/>
            <person name="Tiago I."/>
        </authorList>
    </citation>
    <scope>NUCLEOTIDE SEQUENCE</scope>
    <source>
        <strain evidence="1">KWT182</strain>
    </source>
</reference>
<proteinExistence type="predicted"/>
<gene>
    <name evidence="1" type="ORF">ABK905_24670</name>
</gene>
<evidence type="ECO:0008006" key="2">
    <source>
        <dbReference type="Google" id="ProtNLM"/>
    </source>
</evidence>
<name>A0AAU7QBB9_9GAMM</name>
<dbReference type="AlphaFoldDB" id="A0AAU7QBB9"/>